<gene>
    <name evidence="2" type="ORF">Q5P01_012272</name>
</gene>
<protein>
    <submittedName>
        <fullName evidence="2">Uncharacterized protein</fullName>
    </submittedName>
</protein>
<sequence>MIELHHPSHRDPLSLPAPPPWSPGSPAPVHLLSLHLDWNGWLTLSLSSWRRGNLRDLLGETEQSCGTAGTAEAPWGLRFGMADDTSVRQHRVGVGVGGGTVGEE</sequence>
<evidence type="ECO:0000313" key="2">
    <source>
        <dbReference type="EMBL" id="KAK2842072.1"/>
    </source>
</evidence>
<accession>A0AA88MN79</accession>
<comment type="caution">
    <text evidence="2">The sequence shown here is derived from an EMBL/GenBank/DDBJ whole genome shotgun (WGS) entry which is preliminary data.</text>
</comment>
<proteinExistence type="predicted"/>
<dbReference type="Proteomes" id="UP001187415">
    <property type="component" value="Unassembled WGS sequence"/>
</dbReference>
<feature type="compositionally biased region" description="Basic and acidic residues" evidence="1">
    <location>
        <begin position="1"/>
        <end position="12"/>
    </location>
</feature>
<organism evidence="2 3">
    <name type="scientific">Channa striata</name>
    <name type="common">Snakehead murrel</name>
    <name type="synonym">Ophicephalus striatus</name>
    <dbReference type="NCBI Taxonomy" id="64152"/>
    <lineage>
        <taxon>Eukaryota</taxon>
        <taxon>Metazoa</taxon>
        <taxon>Chordata</taxon>
        <taxon>Craniata</taxon>
        <taxon>Vertebrata</taxon>
        <taxon>Euteleostomi</taxon>
        <taxon>Actinopterygii</taxon>
        <taxon>Neopterygii</taxon>
        <taxon>Teleostei</taxon>
        <taxon>Neoteleostei</taxon>
        <taxon>Acanthomorphata</taxon>
        <taxon>Anabantaria</taxon>
        <taxon>Anabantiformes</taxon>
        <taxon>Channoidei</taxon>
        <taxon>Channidae</taxon>
        <taxon>Channa</taxon>
    </lineage>
</organism>
<dbReference type="AlphaFoldDB" id="A0AA88MN79"/>
<evidence type="ECO:0000256" key="1">
    <source>
        <dbReference type="SAM" id="MobiDB-lite"/>
    </source>
</evidence>
<dbReference type="EMBL" id="JAUPFM010000009">
    <property type="protein sequence ID" value="KAK2842072.1"/>
    <property type="molecule type" value="Genomic_DNA"/>
</dbReference>
<feature type="compositionally biased region" description="Pro residues" evidence="1">
    <location>
        <begin position="15"/>
        <end position="26"/>
    </location>
</feature>
<reference evidence="2" key="1">
    <citation type="submission" date="2023-07" db="EMBL/GenBank/DDBJ databases">
        <title>Chromosome-level Genome Assembly of Striped Snakehead (Channa striata).</title>
        <authorList>
            <person name="Liu H."/>
        </authorList>
    </citation>
    <scope>NUCLEOTIDE SEQUENCE</scope>
    <source>
        <strain evidence="2">Gz</strain>
        <tissue evidence="2">Muscle</tissue>
    </source>
</reference>
<name>A0AA88MN79_CHASR</name>
<evidence type="ECO:0000313" key="3">
    <source>
        <dbReference type="Proteomes" id="UP001187415"/>
    </source>
</evidence>
<keyword evidence="3" id="KW-1185">Reference proteome</keyword>
<feature type="region of interest" description="Disordered" evidence="1">
    <location>
        <begin position="1"/>
        <end position="26"/>
    </location>
</feature>